<comment type="caution">
    <text evidence="2">The sequence shown here is derived from an EMBL/GenBank/DDBJ whole genome shotgun (WGS) entry which is preliminary data.</text>
</comment>
<sequence length="205" mass="22657">MPKPSLATAPILEGIDCDNFKVEYNQAQTKMRLTIKATGDQRHLDLIEKPSNVSQCHLESAMDFGMARGLLDTYLNTRAKLRRDVATVTDGWAPLYSDLTDNQKSAIMTPHEKKRKRTTNKTLPPSEPIPTPNSTQKRPKMRPVSPPEVPVSVAEAPSTTPPVASPITTCAAKAEMFDQVEVPSGEASQSIPVRKSDRPRKQARR</sequence>
<feature type="region of interest" description="Disordered" evidence="1">
    <location>
        <begin position="181"/>
        <end position="205"/>
    </location>
</feature>
<protein>
    <submittedName>
        <fullName evidence="2">Uncharacterized protein</fullName>
    </submittedName>
</protein>
<accession>A0A8H3HXK3</accession>
<evidence type="ECO:0000313" key="2">
    <source>
        <dbReference type="EMBL" id="CAE7146772.1"/>
    </source>
</evidence>
<name>A0A8H3HXK3_9AGAM</name>
<dbReference type="AlphaFoldDB" id="A0A8H3HXK3"/>
<reference evidence="2" key="1">
    <citation type="submission" date="2021-01" db="EMBL/GenBank/DDBJ databases">
        <authorList>
            <person name="Kaushik A."/>
        </authorList>
    </citation>
    <scope>NUCLEOTIDE SEQUENCE</scope>
    <source>
        <strain evidence="2">AG5</strain>
    </source>
</reference>
<dbReference type="EMBL" id="CAJNJQ010001715">
    <property type="protein sequence ID" value="CAE7146772.1"/>
    <property type="molecule type" value="Genomic_DNA"/>
</dbReference>
<gene>
    <name evidence="2" type="ORF">RDB_LOCUS84153</name>
</gene>
<proteinExistence type="predicted"/>
<evidence type="ECO:0000313" key="3">
    <source>
        <dbReference type="Proteomes" id="UP000663827"/>
    </source>
</evidence>
<organism evidence="2 3">
    <name type="scientific">Rhizoctonia solani</name>
    <dbReference type="NCBI Taxonomy" id="456999"/>
    <lineage>
        <taxon>Eukaryota</taxon>
        <taxon>Fungi</taxon>
        <taxon>Dikarya</taxon>
        <taxon>Basidiomycota</taxon>
        <taxon>Agaricomycotina</taxon>
        <taxon>Agaricomycetes</taxon>
        <taxon>Cantharellales</taxon>
        <taxon>Ceratobasidiaceae</taxon>
        <taxon>Rhizoctonia</taxon>
    </lineage>
</organism>
<feature type="compositionally biased region" description="Basic and acidic residues" evidence="1">
    <location>
        <begin position="194"/>
        <end position="205"/>
    </location>
</feature>
<evidence type="ECO:0000256" key="1">
    <source>
        <dbReference type="SAM" id="MobiDB-lite"/>
    </source>
</evidence>
<dbReference type="Proteomes" id="UP000663827">
    <property type="component" value="Unassembled WGS sequence"/>
</dbReference>
<feature type="region of interest" description="Disordered" evidence="1">
    <location>
        <begin position="103"/>
        <end position="167"/>
    </location>
</feature>